<organism evidence="1">
    <name type="scientific">marine sediment metagenome</name>
    <dbReference type="NCBI Taxonomy" id="412755"/>
    <lineage>
        <taxon>unclassified sequences</taxon>
        <taxon>metagenomes</taxon>
        <taxon>ecological metagenomes</taxon>
    </lineage>
</organism>
<dbReference type="EMBL" id="LAZR01044891">
    <property type="protein sequence ID" value="KKL03533.1"/>
    <property type="molecule type" value="Genomic_DNA"/>
</dbReference>
<comment type="caution">
    <text evidence="1">The sequence shown here is derived from an EMBL/GenBank/DDBJ whole genome shotgun (WGS) entry which is preliminary data.</text>
</comment>
<sequence>MGWGNKIQSLTAASVAGTELFSTAVTLTPGENSHLQIIGNSNGTTDNLVIAIYATLDASAQNYDTVAMTKIELDCTDGNDNDISIMVSGVYSYRVGCVRSGASDTITTNIYYRKDGVGL</sequence>
<evidence type="ECO:0000313" key="1">
    <source>
        <dbReference type="EMBL" id="KKL03533.1"/>
    </source>
</evidence>
<reference evidence="1" key="1">
    <citation type="journal article" date="2015" name="Nature">
        <title>Complex archaea that bridge the gap between prokaryotes and eukaryotes.</title>
        <authorList>
            <person name="Spang A."/>
            <person name="Saw J.H."/>
            <person name="Jorgensen S.L."/>
            <person name="Zaremba-Niedzwiedzka K."/>
            <person name="Martijn J."/>
            <person name="Lind A.E."/>
            <person name="van Eijk R."/>
            <person name="Schleper C."/>
            <person name="Guy L."/>
            <person name="Ettema T.J."/>
        </authorList>
    </citation>
    <scope>NUCLEOTIDE SEQUENCE</scope>
</reference>
<gene>
    <name evidence="1" type="ORF">LCGC14_2625190</name>
</gene>
<proteinExistence type="predicted"/>
<protein>
    <submittedName>
        <fullName evidence="1">Uncharacterized protein</fullName>
    </submittedName>
</protein>
<accession>A0A0F9CUD1</accession>
<name>A0A0F9CUD1_9ZZZZ</name>
<dbReference type="AlphaFoldDB" id="A0A0F9CUD1"/>